<dbReference type="UniPathway" id="UPA00148">
    <property type="reaction ID" value="UER00238"/>
</dbReference>
<evidence type="ECO:0000256" key="15">
    <source>
        <dbReference type="ARBA" id="ARBA00032605"/>
    </source>
</evidence>
<evidence type="ECO:0000256" key="3">
    <source>
        <dbReference type="ARBA" id="ARBA00004663"/>
    </source>
</evidence>
<keyword evidence="12 19" id="KW-1133">Transmembrane helix</keyword>
<keyword evidence="13 19" id="KW-0472">Membrane</keyword>
<evidence type="ECO:0000256" key="19">
    <source>
        <dbReference type="HAMAP-Rule" id="MF_00719"/>
    </source>
</evidence>
<dbReference type="EMBL" id="WMII01000003">
    <property type="protein sequence ID" value="MTH63583.1"/>
    <property type="molecule type" value="Genomic_DNA"/>
</dbReference>
<dbReference type="GO" id="GO:0005886">
    <property type="term" value="C:plasma membrane"/>
    <property type="evidence" value="ECO:0007669"/>
    <property type="project" value="UniProtKB-SubCell"/>
</dbReference>
<comment type="subcellular location">
    <subcellularLocation>
        <location evidence="2 19">Cell membrane</location>
        <topology evidence="2 19">Multi-pass membrane protein</topology>
    </subcellularLocation>
</comment>
<dbReference type="GO" id="GO:0051073">
    <property type="term" value="F:adenosylcobinamide-GDP ribazoletransferase activity"/>
    <property type="evidence" value="ECO:0007669"/>
    <property type="project" value="UniProtKB-UniRule"/>
</dbReference>
<reference evidence="20 21" key="1">
    <citation type="submission" date="2019-11" db="EMBL/GenBank/DDBJ databases">
        <authorList>
            <person name="Dong K."/>
        </authorList>
    </citation>
    <scope>NUCLEOTIDE SEQUENCE [LARGE SCALE GENOMIC DNA]</scope>
    <source>
        <strain evidence="20 21">DK608</strain>
    </source>
</reference>
<dbReference type="RefSeq" id="WP_155043497.1">
    <property type="nucleotide sequence ID" value="NZ_WMIH01000002.1"/>
</dbReference>
<dbReference type="NCBIfam" id="TIGR00317">
    <property type="entry name" value="cobS"/>
    <property type="match status" value="1"/>
</dbReference>
<evidence type="ECO:0000256" key="18">
    <source>
        <dbReference type="ARBA" id="ARBA00049504"/>
    </source>
</evidence>
<feature type="transmembrane region" description="Helical" evidence="19">
    <location>
        <begin position="32"/>
        <end position="53"/>
    </location>
</feature>
<evidence type="ECO:0000256" key="6">
    <source>
        <dbReference type="ARBA" id="ARBA00015850"/>
    </source>
</evidence>
<comment type="catalytic activity">
    <reaction evidence="18 19">
        <text>alpha-ribazole 5'-phosphate + adenosylcob(III)inamide-GDP = adenosylcob(III)alamin 5'-phosphate + GMP + H(+)</text>
        <dbReference type="Rhea" id="RHEA:23560"/>
        <dbReference type="ChEBI" id="CHEBI:15378"/>
        <dbReference type="ChEBI" id="CHEBI:57918"/>
        <dbReference type="ChEBI" id="CHEBI:58115"/>
        <dbReference type="ChEBI" id="CHEBI:60487"/>
        <dbReference type="ChEBI" id="CHEBI:60493"/>
        <dbReference type="EC" id="2.7.8.26"/>
    </reaction>
</comment>
<gene>
    <name evidence="19 20" type="primary">cobS</name>
    <name evidence="20" type="ORF">GL284_04775</name>
</gene>
<evidence type="ECO:0000256" key="9">
    <source>
        <dbReference type="ARBA" id="ARBA00022679"/>
    </source>
</evidence>
<evidence type="ECO:0000256" key="2">
    <source>
        <dbReference type="ARBA" id="ARBA00004651"/>
    </source>
</evidence>
<dbReference type="HAMAP" id="MF_00719">
    <property type="entry name" value="CobS"/>
    <property type="match status" value="1"/>
</dbReference>
<comment type="function">
    <text evidence="14 19">Joins adenosylcobinamide-GDP and alpha-ribazole to generate adenosylcobalamin (Ado-cobalamin). Also synthesizes adenosylcobalamin 5'-phosphate from adenosylcobinamide-GDP and alpha-ribazole 5'-phosphate.</text>
</comment>
<evidence type="ECO:0000256" key="7">
    <source>
        <dbReference type="ARBA" id="ARBA00022475"/>
    </source>
</evidence>
<protein>
    <recommendedName>
        <fullName evidence="6 19">Adenosylcobinamide-GDP ribazoletransferase</fullName>
        <ecNumber evidence="5 19">2.7.8.26</ecNumber>
    </recommendedName>
    <alternativeName>
        <fullName evidence="16 19">Cobalamin synthase</fullName>
    </alternativeName>
    <alternativeName>
        <fullName evidence="15 19">Cobalamin-5'-phosphate synthase</fullName>
    </alternativeName>
</protein>
<comment type="catalytic activity">
    <reaction evidence="17 19">
        <text>alpha-ribazole + adenosylcob(III)inamide-GDP = adenosylcob(III)alamin + GMP + H(+)</text>
        <dbReference type="Rhea" id="RHEA:16049"/>
        <dbReference type="ChEBI" id="CHEBI:10329"/>
        <dbReference type="ChEBI" id="CHEBI:15378"/>
        <dbReference type="ChEBI" id="CHEBI:18408"/>
        <dbReference type="ChEBI" id="CHEBI:58115"/>
        <dbReference type="ChEBI" id="CHEBI:60487"/>
        <dbReference type="EC" id="2.7.8.26"/>
    </reaction>
</comment>
<keyword evidence="11 19" id="KW-0460">Magnesium</keyword>
<comment type="cofactor">
    <cofactor evidence="1 19">
        <name>Mg(2+)</name>
        <dbReference type="ChEBI" id="CHEBI:18420"/>
    </cofactor>
</comment>
<evidence type="ECO:0000256" key="13">
    <source>
        <dbReference type="ARBA" id="ARBA00023136"/>
    </source>
</evidence>
<dbReference type="PANTHER" id="PTHR34148:SF1">
    <property type="entry name" value="ADENOSYLCOBINAMIDE-GDP RIBAZOLETRANSFERASE"/>
    <property type="match status" value="1"/>
</dbReference>
<evidence type="ECO:0000256" key="16">
    <source>
        <dbReference type="ARBA" id="ARBA00032853"/>
    </source>
</evidence>
<dbReference type="InterPro" id="IPR003805">
    <property type="entry name" value="CobS"/>
</dbReference>
<keyword evidence="8 19" id="KW-0169">Cobalamin biosynthesis</keyword>
<comment type="pathway">
    <text evidence="3 19">Cofactor biosynthesis; adenosylcobalamin biosynthesis; adenosylcobalamin from cob(II)yrinate a,c-diamide: step 7/7.</text>
</comment>
<feature type="transmembrane region" description="Helical" evidence="19">
    <location>
        <begin position="172"/>
        <end position="205"/>
    </location>
</feature>
<evidence type="ECO:0000256" key="11">
    <source>
        <dbReference type="ARBA" id="ARBA00022842"/>
    </source>
</evidence>
<evidence type="ECO:0000256" key="12">
    <source>
        <dbReference type="ARBA" id="ARBA00022989"/>
    </source>
</evidence>
<evidence type="ECO:0000313" key="20">
    <source>
        <dbReference type="EMBL" id="MTH63583.1"/>
    </source>
</evidence>
<sequence>MAEPLRDVATALIWLTRLPLRAVVPVPLARAVWAFPVVGLVVGMCGAAVLWAAQAVALPPLTAAFLALAAMAMVTGALHEDGLADYADGCGGTTRARALEIMRDARIGSYGVLALLLVVAIKASALSGLGIAALIGAAAVSRAGMAAGLRWLPPARADGLGRQAGRPDAGRVWLALGLGAALLLPCGFAPALAGIAACGVAQLMIARHALRRLGGQTGDVLGAMQQLGEAATILALSAAMGGGAA</sequence>
<accession>A0A6L6ITV1</accession>
<dbReference type="GO" id="GO:0009236">
    <property type="term" value="P:cobalamin biosynthetic process"/>
    <property type="evidence" value="ECO:0007669"/>
    <property type="project" value="UniProtKB-UniRule"/>
</dbReference>
<organism evidence="20 21">
    <name type="scientific">Paracoccus shanxieyensis</name>
    <dbReference type="NCBI Taxonomy" id="2675752"/>
    <lineage>
        <taxon>Bacteria</taxon>
        <taxon>Pseudomonadati</taxon>
        <taxon>Pseudomonadota</taxon>
        <taxon>Alphaproteobacteria</taxon>
        <taxon>Rhodobacterales</taxon>
        <taxon>Paracoccaceae</taxon>
        <taxon>Paracoccus</taxon>
    </lineage>
</organism>
<evidence type="ECO:0000256" key="14">
    <source>
        <dbReference type="ARBA" id="ARBA00025228"/>
    </source>
</evidence>
<keyword evidence="9 19" id="KW-0808">Transferase</keyword>
<comment type="caution">
    <text evidence="20">The sequence shown here is derived from an EMBL/GenBank/DDBJ whole genome shotgun (WGS) entry which is preliminary data.</text>
</comment>
<evidence type="ECO:0000256" key="10">
    <source>
        <dbReference type="ARBA" id="ARBA00022692"/>
    </source>
</evidence>
<evidence type="ECO:0000313" key="21">
    <source>
        <dbReference type="Proteomes" id="UP000478740"/>
    </source>
</evidence>
<name>A0A6L6ITV1_9RHOB</name>
<proteinExistence type="inferred from homology"/>
<dbReference type="EC" id="2.7.8.26" evidence="5 19"/>
<feature type="transmembrane region" description="Helical" evidence="19">
    <location>
        <begin position="60"/>
        <end position="78"/>
    </location>
</feature>
<dbReference type="GO" id="GO:0008818">
    <property type="term" value="F:cobalamin 5'-phosphate synthase activity"/>
    <property type="evidence" value="ECO:0007669"/>
    <property type="project" value="UniProtKB-UniRule"/>
</dbReference>
<keyword evidence="7 19" id="KW-1003">Cell membrane</keyword>
<keyword evidence="10 19" id="KW-0812">Transmembrane</keyword>
<comment type="similarity">
    <text evidence="4 19">Belongs to the CobS family.</text>
</comment>
<evidence type="ECO:0000256" key="8">
    <source>
        <dbReference type="ARBA" id="ARBA00022573"/>
    </source>
</evidence>
<evidence type="ECO:0000256" key="4">
    <source>
        <dbReference type="ARBA" id="ARBA00010561"/>
    </source>
</evidence>
<keyword evidence="21" id="KW-1185">Reference proteome</keyword>
<dbReference type="PANTHER" id="PTHR34148">
    <property type="entry name" value="ADENOSYLCOBINAMIDE-GDP RIBAZOLETRANSFERASE"/>
    <property type="match status" value="1"/>
</dbReference>
<evidence type="ECO:0000256" key="5">
    <source>
        <dbReference type="ARBA" id="ARBA00013200"/>
    </source>
</evidence>
<evidence type="ECO:0000256" key="1">
    <source>
        <dbReference type="ARBA" id="ARBA00001946"/>
    </source>
</evidence>
<dbReference type="Proteomes" id="UP000478740">
    <property type="component" value="Unassembled WGS sequence"/>
</dbReference>
<evidence type="ECO:0000256" key="17">
    <source>
        <dbReference type="ARBA" id="ARBA00048623"/>
    </source>
</evidence>
<dbReference type="AlphaFoldDB" id="A0A6L6ITV1"/>
<feature type="transmembrane region" description="Helical" evidence="19">
    <location>
        <begin position="107"/>
        <end position="125"/>
    </location>
</feature>
<dbReference type="Pfam" id="PF02654">
    <property type="entry name" value="CobS"/>
    <property type="match status" value="1"/>
</dbReference>